<evidence type="ECO:0000313" key="3">
    <source>
        <dbReference type="RefSeq" id="XP_033584779.1"/>
    </source>
</evidence>
<dbReference type="SUPFAM" id="SSF48371">
    <property type="entry name" value="ARM repeat"/>
    <property type="match status" value="1"/>
</dbReference>
<protein>
    <submittedName>
        <fullName evidence="1 3">Uncharacterized protein</fullName>
    </submittedName>
</protein>
<dbReference type="InterPro" id="IPR016024">
    <property type="entry name" value="ARM-type_fold"/>
</dbReference>
<accession>A0A6A6ZBX5</accession>
<sequence>MPVVPELLTLTPASPVNTLQCPPGGKATPLTGPELVSGDFCTFTMFTVHHPTHNRLSTTSTAIMSTSGAPDVAAAATAPTGPLGEQIKTLIDALPTITTSNLDAHAKLLAALINVESPSEPRAWTLRLAILIIYHRAYTVAAWAASGALLLNRLAALISRDITDEALKDARAQPLRGPALVRKLVHGQLFGDFEQKEKRSVGCVALLGELYKLPPTSAVNVLGWTVYAAAKTIIIGEREEDGGDIEKLLMLLGDVKEKLAVETEGEVFMERLGEDLRVLAEDEGVPFEVQYQVAEMLESWES</sequence>
<evidence type="ECO:0000313" key="1">
    <source>
        <dbReference type="EMBL" id="KAF2817815.1"/>
    </source>
</evidence>
<dbReference type="EMBL" id="MU003692">
    <property type="protein sequence ID" value="KAF2817815.1"/>
    <property type="molecule type" value="Genomic_DNA"/>
</dbReference>
<organism evidence="1">
    <name type="scientific">Mytilinidion resinicola</name>
    <dbReference type="NCBI Taxonomy" id="574789"/>
    <lineage>
        <taxon>Eukaryota</taxon>
        <taxon>Fungi</taxon>
        <taxon>Dikarya</taxon>
        <taxon>Ascomycota</taxon>
        <taxon>Pezizomycotina</taxon>
        <taxon>Dothideomycetes</taxon>
        <taxon>Pleosporomycetidae</taxon>
        <taxon>Mytilinidiales</taxon>
        <taxon>Mytilinidiaceae</taxon>
        <taxon>Mytilinidion</taxon>
    </lineage>
</organism>
<dbReference type="RefSeq" id="XP_033584779.1">
    <property type="nucleotide sequence ID" value="XM_033724777.1"/>
</dbReference>
<gene>
    <name evidence="1 3" type="ORF">BDZ99DRAFT_514029</name>
</gene>
<name>A0A6A6ZBX5_9PEZI</name>
<dbReference type="Gene3D" id="1.25.40.180">
    <property type="match status" value="1"/>
</dbReference>
<reference evidence="1 3" key="1">
    <citation type="journal article" date="2020" name="Stud. Mycol.">
        <title>101 Dothideomycetes genomes: a test case for predicting lifestyles and emergence of pathogens.</title>
        <authorList>
            <person name="Haridas S."/>
            <person name="Albert R."/>
            <person name="Binder M."/>
            <person name="Bloem J."/>
            <person name="Labutti K."/>
            <person name="Salamov A."/>
            <person name="Andreopoulos B."/>
            <person name="Baker S."/>
            <person name="Barry K."/>
            <person name="Bills G."/>
            <person name="Bluhm B."/>
            <person name="Cannon C."/>
            <person name="Castanera R."/>
            <person name="Culley D."/>
            <person name="Daum C."/>
            <person name="Ezra D."/>
            <person name="Gonzalez J."/>
            <person name="Henrissat B."/>
            <person name="Kuo A."/>
            <person name="Liang C."/>
            <person name="Lipzen A."/>
            <person name="Lutzoni F."/>
            <person name="Magnuson J."/>
            <person name="Mondo S."/>
            <person name="Nolan M."/>
            <person name="Ohm R."/>
            <person name="Pangilinan J."/>
            <person name="Park H.-J."/>
            <person name="Ramirez L."/>
            <person name="Alfaro M."/>
            <person name="Sun H."/>
            <person name="Tritt A."/>
            <person name="Yoshinaga Y."/>
            <person name="Zwiers L.-H."/>
            <person name="Turgeon B."/>
            <person name="Goodwin S."/>
            <person name="Spatafora J."/>
            <person name="Crous P."/>
            <person name="Grigoriev I."/>
        </authorList>
    </citation>
    <scope>NUCLEOTIDE SEQUENCE</scope>
    <source>
        <strain evidence="1 3">CBS 304.34</strain>
    </source>
</reference>
<reference evidence="3" key="3">
    <citation type="submission" date="2025-04" db="UniProtKB">
        <authorList>
            <consortium name="RefSeq"/>
        </authorList>
    </citation>
    <scope>IDENTIFICATION</scope>
    <source>
        <strain evidence="3">CBS 304.34</strain>
    </source>
</reference>
<dbReference type="Proteomes" id="UP000504636">
    <property type="component" value="Unplaced"/>
</dbReference>
<dbReference type="OrthoDB" id="10483012at2759"/>
<proteinExistence type="predicted"/>
<reference evidence="3" key="2">
    <citation type="submission" date="2020-04" db="EMBL/GenBank/DDBJ databases">
        <authorList>
            <consortium name="NCBI Genome Project"/>
        </authorList>
    </citation>
    <scope>NUCLEOTIDE SEQUENCE</scope>
    <source>
        <strain evidence="3">CBS 304.34</strain>
    </source>
</reference>
<keyword evidence="2" id="KW-1185">Reference proteome</keyword>
<dbReference type="GeneID" id="54465670"/>
<evidence type="ECO:0000313" key="2">
    <source>
        <dbReference type="Proteomes" id="UP000504636"/>
    </source>
</evidence>
<dbReference type="AlphaFoldDB" id="A0A6A6ZBX5"/>